<dbReference type="Proteomes" id="UP000037035">
    <property type="component" value="Unassembled WGS sequence"/>
</dbReference>
<gene>
    <name evidence="1" type="ORF">VP01_5544g1</name>
</gene>
<accession>A0A0L6ULA3</accession>
<evidence type="ECO:0000313" key="2">
    <source>
        <dbReference type="Proteomes" id="UP000037035"/>
    </source>
</evidence>
<dbReference type="OrthoDB" id="2408877at2759"/>
<dbReference type="AlphaFoldDB" id="A0A0L6ULA3"/>
<keyword evidence="2" id="KW-1185">Reference proteome</keyword>
<reference evidence="1 2" key="1">
    <citation type="submission" date="2015-08" db="EMBL/GenBank/DDBJ databases">
        <title>Next Generation Sequencing and Analysis of the Genome of Puccinia sorghi L Schw, the Causal Agent of Maize Common Rust.</title>
        <authorList>
            <person name="Rochi L."/>
            <person name="Burguener G."/>
            <person name="Darino M."/>
            <person name="Turjanski A."/>
            <person name="Kreff E."/>
            <person name="Dieguez M.J."/>
            <person name="Sacco F."/>
        </authorList>
    </citation>
    <scope>NUCLEOTIDE SEQUENCE [LARGE SCALE GENOMIC DNA]</scope>
    <source>
        <strain evidence="1 2">RO10H11247</strain>
    </source>
</reference>
<proteinExistence type="predicted"/>
<protein>
    <submittedName>
        <fullName evidence="1">Uncharacterized protein</fullName>
    </submittedName>
</protein>
<comment type="caution">
    <text evidence="1">The sequence shown here is derived from an EMBL/GenBank/DDBJ whole genome shotgun (WGS) entry which is preliminary data.</text>
</comment>
<feature type="non-terminal residue" evidence="1">
    <location>
        <position position="1"/>
    </location>
</feature>
<dbReference type="EMBL" id="LAVV01010768">
    <property type="protein sequence ID" value="KNZ48600.1"/>
    <property type="molecule type" value="Genomic_DNA"/>
</dbReference>
<evidence type="ECO:0000313" key="1">
    <source>
        <dbReference type="EMBL" id="KNZ48600.1"/>
    </source>
</evidence>
<sequence length="114" mass="12915">EPLFESDSGPSSDNSNLEELMAALISIQKRSCLAERVRLEQPPDITDYLFRLDTARFKQEFWMSQEAFLNLVLLIEEHPIFHNNSNIPQRPHIGRCCGAYIGEGVTASLSSCCR</sequence>
<dbReference type="VEuPathDB" id="FungiDB:VP01_5544g1"/>
<organism evidence="1 2">
    <name type="scientific">Puccinia sorghi</name>
    <dbReference type="NCBI Taxonomy" id="27349"/>
    <lineage>
        <taxon>Eukaryota</taxon>
        <taxon>Fungi</taxon>
        <taxon>Dikarya</taxon>
        <taxon>Basidiomycota</taxon>
        <taxon>Pucciniomycotina</taxon>
        <taxon>Pucciniomycetes</taxon>
        <taxon>Pucciniales</taxon>
        <taxon>Pucciniaceae</taxon>
        <taxon>Puccinia</taxon>
    </lineage>
</organism>
<name>A0A0L6ULA3_9BASI</name>